<dbReference type="InParanoid" id="A0A1Q3CZZ1"/>
<dbReference type="SMART" id="SM01118">
    <property type="entry name" value="CYTH"/>
    <property type="match status" value="1"/>
</dbReference>
<reference evidence="3" key="1">
    <citation type="submission" date="2016-04" db="EMBL/GenBank/DDBJ databases">
        <title>Cephalotus genome sequencing.</title>
        <authorList>
            <person name="Fukushima K."/>
            <person name="Hasebe M."/>
            <person name="Fang X."/>
        </authorList>
    </citation>
    <scope>NUCLEOTIDE SEQUENCE [LARGE SCALE GENOMIC DNA]</scope>
    <source>
        <strain evidence="3">cv. St1</strain>
    </source>
</reference>
<dbReference type="OrthoDB" id="2160189at2759"/>
<dbReference type="SUPFAM" id="SSF55154">
    <property type="entry name" value="CYTH-like phosphatases"/>
    <property type="match status" value="1"/>
</dbReference>
<organism evidence="2 3">
    <name type="scientific">Cephalotus follicularis</name>
    <name type="common">Albany pitcher plant</name>
    <dbReference type="NCBI Taxonomy" id="3775"/>
    <lineage>
        <taxon>Eukaryota</taxon>
        <taxon>Viridiplantae</taxon>
        <taxon>Streptophyta</taxon>
        <taxon>Embryophyta</taxon>
        <taxon>Tracheophyta</taxon>
        <taxon>Spermatophyta</taxon>
        <taxon>Magnoliopsida</taxon>
        <taxon>eudicotyledons</taxon>
        <taxon>Gunneridae</taxon>
        <taxon>Pentapetalae</taxon>
        <taxon>rosids</taxon>
        <taxon>fabids</taxon>
        <taxon>Oxalidales</taxon>
        <taxon>Cephalotaceae</taxon>
        <taxon>Cephalotus</taxon>
    </lineage>
</organism>
<dbReference type="STRING" id="3775.A0A1Q3CZZ1"/>
<dbReference type="AlphaFoldDB" id="A0A1Q3CZZ1"/>
<name>A0A1Q3CZZ1_CEPFO</name>
<dbReference type="PANTHER" id="PTHR34948:SF9">
    <property type="entry name" value="CYTH DOMAIN-CONTAINING PROTEIN"/>
    <property type="match status" value="1"/>
</dbReference>
<sequence>MEVEVKLRLKDSTAHKTLTSLLSPYLAKTYLQENFFFDTQNSLLSSNLAALRIRFYDLDSRSVLSLKAQPIIQSGISRVEEQEESLDVELARHCVLDPTRLLGPLLSGSMIMRRVKEEFGVRDGFLCLGGFRNVRGVYEWRGLKLEIDETIYDFGTCYEVECESVEPERDREVIVGFLEEKGIEYEYSQVSKFAVFMSGKLPH</sequence>
<dbReference type="Gene3D" id="2.40.320.10">
    <property type="entry name" value="Hypothetical Protein Pfu-838710-001"/>
    <property type="match status" value="1"/>
</dbReference>
<dbReference type="Pfam" id="PF01928">
    <property type="entry name" value="CYTH"/>
    <property type="match status" value="1"/>
</dbReference>
<dbReference type="CDD" id="cd07374">
    <property type="entry name" value="CYTH-like_Pase"/>
    <property type="match status" value="1"/>
</dbReference>
<proteinExistence type="predicted"/>
<evidence type="ECO:0000313" key="3">
    <source>
        <dbReference type="Proteomes" id="UP000187406"/>
    </source>
</evidence>
<dbReference type="PANTHER" id="PTHR34948">
    <property type="entry name" value="OS08G0299200 PROTEIN"/>
    <property type="match status" value="1"/>
</dbReference>
<comment type="caution">
    <text evidence="2">The sequence shown here is derived from an EMBL/GenBank/DDBJ whole genome shotgun (WGS) entry which is preliminary data.</text>
</comment>
<dbReference type="InterPro" id="IPR033469">
    <property type="entry name" value="CYTH-like_dom_sf"/>
</dbReference>
<keyword evidence="3" id="KW-1185">Reference proteome</keyword>
<dbReference type="EMBL" id="BDDD01003685">
    <property type="protein sequence ID" value="GAV85789.1"/>
    <property type="molecule type" value="Genomic_DNA"/>
</dbReference>
<protein>
    <submittedName>
        <fullName evidence="2">CYTH domain-containing protein</fullName>
    </submittedName>
</protein>
<feature type="domain" description="CYTH" evidence="1">
    <location>
        <begin position="1"/>
        <end position="200"/>
    </location>
</feature>
<dbReference type="Proteomes" id="UP000187406">
    <property type="component" value="Unassembled WGS sequence"/>
</dbReference>
<dbReference type="PROSITE" id="PS51707">
    <property type="entry name" value="CYTH"/>
    <property type="match status" value="1"/>
</dbReference>
<accession>A0A1Q3CZZ1</accession>
<evidence type="ECO:0000259" key="1">
    <source>
        <dbReference type="PROSITE" id="PS51707"/>
    </source>
</evidence>
<evidence type="ECO:0000313" key="2">
    <source>
        <dbReference type="EMBL" id="GAV85789.1"/>
    </source>
</evidence>
<dbReference type="GO" id="GO:0016462">
    <property type="term" value="F:pyrophosphatase activity"/>
    <property type="evidence" value="ECO:0007669"/>
    <property type="project" value="UniProtKB-ARBA"/>
</dbReference>
<dbReference type="InterPro" id="IPR023577">
    <property type="entry name" value="CYTH_domain"/>
</dbReference>
<gene>
    <name evidence="2" type="ORF">CFOL_v3_29223</name>
</gene>